<evidence type="ECO:0000313" key="2">
    <source>
        <dbReference type="EMBL" id="RJF91666.1"/>
    </source>
</evidence>
<sequence>MGQGLHFVSLDYQKLINWRFPAVTRHYTAEDAVRFARGFGAGLSGPLHESDAPYLSGRKALPVIAVPLTDGEFWQQNPETGIDWRQIIHAEEALTMHRPLPAQGGVVITQRVEEIFDRGTEKGAVMLQKQFLHDENNVPLASIDVTTVLRGNGGFGGKSYEPAKVRLPEDRAPDATVEIVTPSERDAIFRLSAEIKAAASAGNGKSMMRGVGCFGLAGRGVLQLACDNQPERLKRLGVRYAGPMYTDEVMRIELWHVQPGMAVFRMWSVGRKALVLNNCYVEFSA</sequence>
<organism evidence="2 3">
    <name type="scientific">Noviherbaspirillum saxi</name>
    <dbReference type="NCBI Taxonomy" id="2320863"/>
    <lineage>
        <taxon>Bacteria</taxon>
        <taxon>Pseudomonadati</taxon>
        <taxon>Pseudomonadota</taxon>
        <taxon>Betaproteobacteria</taxon>
        <taxon>Burkholderiales</taxon>
        <taxon>Oxalobacteraceae</taxon>
        <taxon>Noviherbaspirillum</taxon>
    </lineage>
</organism>
<dbReference type="Gene3D" id="3.10.129.10">
    <property type="entry name" value="Hotdog Thioesterase"/>
    <property type="match status" value="2"/>
</dbReference>
<dbReference type="AlphaFoldDB" id="A0A3A3FE80"/>
<evidence type="ECO:0000259" key="1">
    <source>
        <dbReference type="Pfam" id="PF22622"/>
    </source>
</evidence>
<dbReference type="GO" id="GO:0004300">
    <property type="term" value="F:enoyl-CoA hydratase activity"/>
    <property type="evidence" value="ECO:0007669"/>
    <property type="project" value="TreeGrafter"/>
</dbReference>
<dbReference type="GO" id="GO:0003857">
    <property type="term" value="F:(3S)-3-hydroxyacyl-CoA dehydrogenase (NAD+) activity"/>
    <property type="evidence" value="ECO:0007669"/>
    <property type="project" value="TreeGrafter"/>
</dbReference>
<evidence type="ECO:0000313" key="3">
    <source>
        <dbReference type="Proteomes" id="UP000265955"/>
    </source>
</evidence>
<gene>
    <name evidence="2" type="ORF">D3871_23505</name>
</gene>
<reference evidence="3" key="1">
    <citation type="submission" date="2018-09" db="EMBL/GenBank/DDBJ databases">
        <authorList>
            <person name="Zhu H."/>
        </authorList>
    </citation>
    <scope>NUCLEOTIDE SEQUENCE [LARGE SCALE GENOMIC DNA]</scope>
    <source>
        <strain evidence="3">K1R23-30</strain>
    </source>
</reference>
<dbReference type="PANTHER" id="PTHR13078">
    <property type="entry name" value="PEROXISOMAL MULTIFUNCTIONAL ENZYME TYPE 2-RELATED"/>
    <property type="match status" value="1"/>
</dbReference>
<proteinExistence type="predicted"/>
<dbReference type="GO" id="GO:0044594">
    <property type="term" value="F:17-beta-hydroxysteroid dehydrogenase (NAD+) activity"/>
    <property type="evidence" value="ECO:0007669"/>
    <property type="project" value="TreeGrafter"/>
</dbReference>
<dbReference type="InterPro" id="IPR029069">
    <property type="entry name" value="HotDog_dom_sf"/>
</dbReference>
<comment type="caution">
    <text evidence="2">The sequence shown here is derived from an EMBL/GenBank/DDBJ whole genome shotgun (WGS) entry which is preliminary data.</text>
</comment>
<dbReference type="Pfam" id="PF22622">
    <property type="entry name" value="MFE-2_hydrat-2_N"/>
    <property type="match status" value="1"/>
</dbReference>
<feature type="domain" description="Peroxisomal multifunctional enzyme type 2-like N-terminal" evidence="1">
    <location>
        <begin position="69"/>
        <end position="151"/>
    </location>
</feature>
<name>A0A3A3FE80_9BURK</name>
<dbReference type="SUPFAM" id="SSF54637">
    <property type="entry name" value="Thioesterase/thiol ester dehydrase-isomerase"/>
    <property type="match status" value="2"/>
</dbReference>
<dbReference type="PANTHER" id="PTHR13078:SF56">
    <property type="entry name" value="PEROXISOMAL MULTIFUNCTIONAL ENZYME TYPE 2"/>
    <property type="match status" value="1"/>
</dbReference>
<accession>A0A3A3FE80</accession>
<dbReference type="GO" id="GO:0006635">
    <property type="term" value="P:fatty acid beta-oxidation"/>
    <property type="evidence" value="ECO:0007669"/>
    <property type="project" value="TreeGrafter"/>
</dbReference>
<keyword evidence="3" id="KW-1185">Reference proteome</keyword>
<protein>
    <submittedName>
        <fullName evidence="2">3-alpha,7-alpha, 12-alpha-trihydroxy-5-beta-cholest-24-enoyl-CoA hydratase</fullName>
    </submittedName>
</protein>
<dbReference type="Proteomes" id="UP000265955">
    <property type="component" value="Unassembled WGS sequence"/>
</dbReference>
<dbReference type="InterPro" id="IPR054357">
    <property type="entry name" value="MFE-2_N"/>
</dbReference>
<dbReference type="EMBL" id="QYUO01000003">
    <property type="protein sequence ID" value="RJF91666.1"/>
    <property type="molecule type" value="Genomic_DNA"/>
</dbReference>